<keyword evidence="10" id="KW-0333">Golgi apparatus</keyword>
<evidence type="ECO:0000256" key="3">
    <source>
        <dbReference type="ARBA" id="ARBA00007410"/>
    </source>
</evidence>
<organism evidence="19 20">
    <name type="scientific">Rhodotorula taiwanensis</name>
    <dbReference type="NCBI Taxonomy" id="741276"/>
    <lineage>
        <taxon>Eukaryota</taxon>
        <taxon>Fungi</taxon>
        <taxon>Dikarya</taxon>
        <taxon>Basidiomycota</taxon>
        <taxon>Pucciniomycotina</taxon>
        <taxon>Microbotryomycetes</taxon>
        <taxon>Sporidiobolales</taxon>
        <taxon>Sporidiobolaceae</taxon>
        <taxon>Rhodotorula</taxon>
    </lineage>
</organism>
<evidence type="ECO:0000256" key="1">
    <source>
        <dbReference type="ARBA" id="ARBA00004477"/>
    </source>
</evidence>
<evidence type="ECO:0000256" key="8">
    <source>
        <dbReference type="ARBA" id="ARBA00022824"/>
    </source>
</evidence>
<feature type="compositionally biased region" description="Basic and acidic residues" evidence="16">
    <location>
        <begin position="1205"/>
        <end position="1217"/>
    </location>
</feature>
<keyword evidence="12" id="KW-0446">Lipid-binding</keyword>
<keyword evidence="7" id="KW-0677">Repeat</keyword>
<dbReference type="GO" id="GO:0008202">
    <property type="term" value="P:steroid metabolic process"/>
    <property type="evidence" value="ECO:0007669"/>
    <property type="project" value="UniProtKB-KW"/>
</dbReference>
<keyword evidence="8" id="KW-0256">Endoplasmic reticulum</keyword>
<feature type="compositionally biased region" description="Pro residues" evidence="16">
    <location>
        <begin position="1174"/>
        <end position="1200"/>
    </location>
</feature>
<evidence type="ECO:0000256" key="10">
    <source>
        <dbReference type="ARBA" id="ARBA00023034"/>
    </source>
</evidence>
<dbReference type="InterPro" id="IPR053958">
    <property type="entry name" value="HMGCR/SNAP/NPC1-like_SSD"/>
</dbReference>
<dbReference type="PANTHER" id="PTHR46378">
    <property type="entry name" value="STEROL REGULATORY ELEMENT-BINDING PROTEIN CLEAVAGE-ACTIVATING PROTEIN"/>
    <property type="match status" value="1"/>
</dbReference>
<protein>
    <recommendedName>
        <fullName evidence="4">Sterol regulatory element-binding protein cleavage-activating protein</fullName>
    </recommendedName>
</protein>
<dbReference type="STRING" id="741276.A0A2S5BIR2"/>
<gene>
    <name evidence="19" type="ORF">BMF94_0224</name>
</gene>
<feature type="transmembrane region" description="Helical" evidence="17">
    <location>
        <begin position="392"/>
        <end position="417"/>
    </location>
</feature>
<dbReference type="GO" id="GO:0032933">
    <property type="term" value="P:SREBP signaling pathway"/>
    <property type="evidence" value="ECO:0007669"/>
    <property type="project" value="InterPro"/>
</dbReference>
<evidence type="ECO:0000256" key="6">
    <source>
        <dbReference type="ARBA" id="ARBA00022692"/>
    </source>
</evidence>
<evidence type="ECO:0000256" key="17">
    <source>
        <dbReference type="SAM" id="Phobius"/>
    </source>
</evidence>
<feature type="transmembrane region" description="Helical" evidence="17">
    <location>
        <begin position="707"/>
        <end position="729"/>
    </location>
</feature>
<dbReference type="PROSITE" id="PS50156">
    <property type="entry name" value="SSD"/>
    <property type="match status" value="1"/>
</dbReference>
<dbReference type="PANTHER" id="PTHR46378:SF1">
    <property type="entry name" value="STEROL REGULATORY ELEMENT-BINDING PROTEIN CLEAVAGE-ACTIVATING PROTEIN"/>
    <property type="match status" value="1"/>
</dbReference>
<dbReference type="InterPro" id="IPR000731">
    <property type="entry name" value="SSD"/>
</dbReference>
<dbReference type="Pfam" id="PF12349">
    <property type="entry name" value="Sterol-sensing"/>
    <property type="match status" value="1"/>
</dbReference>
<keyword evidence="6 17" id="KW-0812">Transmembrane</keyword>
<dbReference type="InterPro" id="IPR015943">
    <property type="entry name" value="WD40/YVTN_repeat-like_dom_sf"/>
</dbReference>
<comment type="similarity">
    <text evidence="3">Belongs to the WD repeat SCAP family.</text>
</comment>
<evidence type="ECO:0000313" key="19">
    <source>
        <dbReference type="EMBL" id="POY76633.1"/>
    </source>
</evidence>
<feature type="transmembrane region" description="Helical" evidence="17">
    <location>
        <begin position="500"/>
        <end position="522"/>
    </location>
</feature>
<reference evidence="19 20" key="1">
    <citation type="journal article" date="2018" name="Front. Microbiol.">
        <title>Prospects for Fungal Bioremediation of Acidic Radioactive Waste Sites: Characterization and Genome Sequence of Rhodotorula taiwanensis MD1149.</title>
        <authorList>
            <person name="Tkavc R."/>
            <person name="Matrosova V.Y."/>
            <person name="Grichenko O.E."/>
            <person name="Gostincar C."/>
            <person name="Volpe R.P."/>
            <person name="Klimenkova P."/>
            <person name="Gaidamakova E.K."/>
            <person name="Zhou C.E."/>
            <person name="Stewart B.J."/>
            <person name="Lyman M.G."/>
            <person name="Malfatti S.A."/>
            <person name="Rubinfeld B."/>
            <person name="Courtot M."/>
            <person name="Singh J."/>
            <person name="Dalgard C.L."/>
            <person name="Hamilton T."/>
            <person name="Frey K.G."/>
            <person name="Gunde-Cimerman N."/>
            <person name="Dugan L."/>
            <person name="Daly M.J."/>
        </authorList>
    </citation>
    <scope>NUCLEOTIDE SEQUENCE [LARGE SCALE GENOMIC DNA]</scope>
    <source>
        <strain evidence="19 20">MD1149</strain>
    </source>
</reference>
<keyword evidence="15" id="KW-0753">Steroid metabolism</keyword>
<keyword evidence="20" id="KW-1185">Reference proteome</keyword>
<dbReference type="InterPro" id="IPR036322">
    <property type="entry name" value="WD40_repeat_dom_sf"/>
</dbReference>
<dbReference type="EMBL" id="PJQD01000002">
    <property type="protein sequence ID" value="POY76633.1"/>
    <property type="molecule type" value="Genomic_DNA"/>
</dbReference>
<dbReference type="GO" id="GO:0005789">
    <property type="term" value="C:endoplasmic reticulum membrane"/>
    <property type="evidence" value="ECO:0007669"/>
    <property type="project" value="UniProtKB-SubCell"/>
</dbReference>
<keyword evidence="13 17" id="KW-0472">Membrane</keyword>
<feature type="transmembrane region" description="Helical" evidence="17">
    <location>
        <begin position="467"/>
        <end position="488"/>
    </location>
</feature>
<feature type="compositionally biased region" description="Low complexity" evidence="16">
    <location>
        <begin position="18"/>
        <end position="27"/>
    </location>
</feature>
<dbReference type="Proteomes" id="UP000237144">
    <property type="component" value="Unassembled WGS sequence"/>
</dbReference>
<evidence type="ECO:0000256" key="12">
    <source>
        <dbReference type="ARBA" id="ARBA00023121"/>
    </source>
</evidence>
<dbReference type="GO" id="GO:0032936">
    <property type="term" value="C:SREBP-SCAP complex"/>
    <property type="evidence" value="ECO:0007669"/>
    <property type="project" value="TreeGrafter"/>
</dbReference>
<dbReference type="OrthoDB" id="6510177at2759"/>
<sequence>MPLVGSRFTSTRRRRKPTAATAQARTPAITRTAPAEGAWGRAVAAYLTLADAFDFLGGWISTHQTLSLLATALVICSLLSPAILVTFSPSGSFLDVSTSAITRRGRGEFLWELEGMARQGLISTEEEVCWDRVKMYYARTGREGGGTRIRAEQILIPVGAVGSTSSSRATITKAALHRVWRVQKELEHRLQTGRIPGSACVRNRRPDRPGCATLSPTAWWPDEAALLRDPDVHRTLSAPPEAADRLPVTLSSTFVGVGRDRHNLVKTAQQVIVTFFLEEPAMGSAALTASSNATSEDIATEAAAAAWRAAVHEVVEHRDWQHPLTGYNSRDPIGIASESKVPTRHVILKYLPQLVIDPHPRLLENAIYGVGYALVLVYVSRFVRKLRAHSKLGLLATGFVELVASGIMSVSICWLFGWGLSLVPWNLLAFMVLASGLDNMIVVLRAIAGTDVNLPVPRRMSSGLRRVGAEMTILLVIEELMALGLLWWVEITVMREWIRFGAVVLVVDYFLELTFFSTVLSIDIQRLELADLLTQNTAVPYKPLQSSAEARTRRDSSGKCWSAGAIARAAWKVLRERPAKTSTVAFLWIINVFLWTSYGSEHYLPAACSQTALSPDRPFLAPALSPALTRSLRLGRGDSASSSHAEVPSGAAAAFWALVNQRNSTSVQVYLESPISIQFLDDGALAAPESLDVLLPHEPTSSLAAKIAVVLMPIAVVMGLLQILLVYLLKDAELLQAHWGSEERLGGKVRPGRRRHSTLSPRTVGIEAIPSHGAPPRHESDVELFASSDLVLASWAALQPTIALHRLHADGIQHAFDVRLADAELSPTLSRLALTSNGEYIGALDAEGRMGVWRLVDDLASCLALPNNRPRSPIVALAAFSESSTSPACDRSTSAPFAPGDSSPAVMEASPTFATVHVDGSAHVWSCDADGMQCRPLRDATWPGSVSWKALPRSASLLSGTADDGSMLLLPLDAKSPDACLRLTSAGSDPIETVSRLTSANAAPLDLVAAARKSGSIELYDLAQRYLVGQVDAFEGRPQRVELVPSRATRKCPWCAVVIAGGCLLVASSRTHLKVFEVFGPPADADEECVCRSGLDTRGPPVSPTLSRVTSMNTSSRRFSPRKKSITPARPPQPVFTANSSLRPPLPPPARSSSSSNSSSPERERRNGHAGGIPEPPPRSAPPSPRVSPSLPPVSLPPLTPVKDQSAKDDGNERRSPAEASEQLRIVEVASLALGHRNRWCIVGGQVIGVRRAAELMRDDVSSMEDYSAWEMWALTLGEEGGAFDAGFAESSAPLADVLPPSADEASPLATPEAPPNGSHLSPGTERNGLDQPLLRNRRPSATQADAAASLPSDTSLPFSHIRPLLSVFGGRAAAAGLGNRILVVRAAQGLSIPAVRASSDGFLGL</sequence>
<evidence type="ECO:0000256" key="13">
    <source>
        <dbReference type="ARBA" id="ARBA00023136"/>
    </source>
</evidence>
<name>A0A2S5BIR2_9BASI</name>
<dbReference type="SUPFAM" id="SSF50978">
    <property type="entry name" value="WD40 repeat-like"/>
    <property type="match status" value="1"/>
</dbReference>
<keyword evidence="9 17" id="KW-1133">Transmembrane helix</keyword>
<evidence type="ECO:0000259" key="18">
    <source>
        <dbReference type="PROSITE" id="PS50156"/>
    </source>
</evidence>
<dbReference type="GO" id="GO:0000139">
    <property type="term" value="C:Golgi membrane"/>
    <property type="evidence" value="ECO:0007669"/>
    <property type="project" value="UniProtKB-SubCell"/>
</dbReference>
<keyword evidence="11" id="KW-0443">Lipid metabolism</keyword>
<evidence type="ECO:0000256" key="7">
    <source>
        <dbReference type="ARBA" id="ARBA00022737"/>
    </source>
</evidence>
<keyword evidence="14" id="KW-0325">Glycoprotein</keyword>
<feature type="compositionally biased region" description="Low complexity" evidence="16">
    <location>
        <begin position="1151"/>
        <end position="1160"/>
    </location>
</feature>
<comment type="subcellular location">
    <subcellularLocation>
        <location evidence="1">Endoplasmic reticulum membrane</location>
        <topology evidence="1">Multi-pass membrane protein</topology>
    </subcellularLocation>
    <subcellularLocation>
        <location evidence="2">Golgi apparatus membrane</location>
        <topology evidence="2">Multi-pass membrane protein</topology>
    </subcellularLocation>
</comment>
<feature type="transmembrane region" description="Helical" evidence="17">
    <location>
        <begin position="423"/>
        <end position="447"/>
    </location>
</feature>
<evidence type="ECO:0000256" key="4">
    <source>
        <dbReference type="ARBA" id="ARBA00019541"/>
    </source>
</evidence>
<dbReference type="InterPro" id="IPR030225">
    <property type="entry name" value="SCAP"/>
</dbReference>
<comment type="caution">
    <text evidence="19">The sequence shown here is derived from an EMBL/GenBank/DDBJ whole genome shotgun (WGS) entry which is preliminary data.</text>
</comment>
<evidence type="ECO:0000256" key="14">
    <source>
        <dbReference type="ARBA" id="ARBA00023180"/>
    </source>
</evidence>
<evidence type="ECO:0000256" key="9">
    <source>
        <dbReference type="ARBA" id="ARBA00022989"/>
    </source>
</evidence>
<evidence type="ECO:0000256" key="11">
    <source>
        <dbReference type="ARBA" id="ARBA00023098"/>
    </source>
</evidence>
<evidence type="ECO:0000256" key="15">
    <source>
        <dbReference type="ARBA" id="ARBA00023221"/>
    </source>
</evidence>
<feature type="transmembrane region" description="Helical" evidence="17">
    <location>
        <begin position="362"/>
        <end position="380"/>
    </location>
</feature>
<dbReference type="GO" id="GO:0045540">
    <property type="term" value="P:regulation of cholesterol biosynthetic process"/>
    <property type="evidence" value="ECO:0007669"/>
    <property type="project" value="TreeGrafter"/>
</dbReference>
<feature type="region of interest" description="Disordered" evidence="16">
    <location>
        <begin position="1295"/>
        <end position="1333"/>
    </location>
</feature>
<keyword evidence="5" id="KW-0853">WD repeat</keyword>
<feature type="compositionally biased region" description="Polar residues" evidence="16">
    <location>
        <begin position="1104"/>
        <end position="1118"/>
    </location>
</feature>
<accession>A0A2S5BIR2</accession>
<dbReference type="GO" id="GO:0032934">
    <property type="term" value="F:sterol binding"/>
    <property type="evidence" value="ECO:0007669"/>
    <property type="project" value="InterPro"/>
</dbReference>
<proteinExistence type="inferred from homology"/>
<dbReference type="Gene3D" id="2.130.10.10">
    <property type="entry name" value="YVTN repeat-like/Quinoprotein amine dehydrogenase"/>
    <property type="match status" value="1"/>
</dbReference>
<feature type="region of interest" description="Disordered" evidence="16">
    <location>
        <begin position="1095"/>
        <end position="1220"/>
    </location>
</feature>
<evidence type="ECO:0000256" key="16">
    <source>
        <dbReference type="SAM" id="MobiDB-lite"/>
    </source>
</evidence>
<feature type="region of interest" description="Disordered" evidence="16">
    <location>
        <begin position="1"/>
        <end position="27"/>
    </location>
</feature>
<evidence type="ECO:0000256" key="5">
    <source>
        <dbReference type="ARBA" id="ARBA00022574"/>
    </source>
</evidence>
<evidence type="ECO:0000313" key="20">
    <source>
        <dbReference type="Proteomes" id="UP000237144"/>
    </source>
</evidence>
<feature type="domain" description="SSD" evidence="18">
    <location>
        <begin position="364"/>
        <end position="522"/>
    </location>
</feature>
<evidence type="ECO:0000256" key="2">
    <source>
        <dbReference type="ARBA" id="ARBA00004653"/>
    </source>
</evidence>